<dbReference type="GO" id="GO:0009898">
    <property type="term" value="C:cytoplasmic side of plasma membrane"/>
    <property type="evidence" value="ECO:0007669"/>
    <property type="project" value="TreeGrafter"/>
</dbReference>
<proteinExistence type="predicted"/>
<dbReference type="Pfam" id="PF01656">
    <property type="entry name" value="CbiA"/>
    <property type="match status" value="1"/>
</dbReference>
<dbReference type="AlphaFoldDB" id="A0A846X5B1"/>
<organism evidence="3 4">
    <name type="scientific">Tsukamurella spumae</name>
    <dbReference type="NCBI Taxonomy" id="44753"/>
    <lineage>
        <taxon>Bacteria</taxon>
        <taxon>Bacillati</taxon>
        <taxon>Actinomycetota</taxon>
        <taxon>Actinomycetes</taxon>
        <taxon>Mycobacteriales</taxon>
        <taxon>Tsukamurellaceae</taxon>
        <taxon>Tsukamurella</taxon>
    </lineage>
</organism>
<dbReference type="PANTHER" id="PTHR43384">
    <property type="entry name" value="SEPTUM SITE-DETERMINING PROTEIN MIND HOMOLOG, CHLOROPLASTIC-RELATED"/>
    <property type="match status" value="1"/>
</dbReference>
<dbReference type="EMBL" id="JAAXOQ010000018">
    <property type="protein sequence ID" value="NKY19499.1"/>
    <property type="molecule type" value="Genomic_DNA"/>
</dbReference>
<dbReference type="GO" id="GO:0016887">
    <property type="term" value="F:ATP hydrolysis activity"/>
    <property type="evidence" value="ECO:0007669"/>
    <property type="project" value="TreeGrafter"/>
</dbReference>
<evidence type="ECO:0000256" key="1">
    <source>
        <dbReference type="SAM" id="MobiDB-lite"/>
    </source>
</evidence>
<reference evidence="3 4" key="1">
    <citation type="submission" date="2020-04" db="EMBL/GenBank/DDBJ databases">
        <title>MicrobeNet Type strains.</title>
        <authorList>
            <person name="Nicholson A.C."/>
        </authorList>
    </citation>
    <scope>NUCLEOTIDE SEQUENCE [LARGE SCALE GENOMIC DNA]</scope>
    <source>
        <strain evidence="3 4">DSM 44113</strain>
    </source>
</reference>
<dbReference type="GO" id="GO:0005524">
    <property type="term" value="F:ATP binding"/>
    <property type="evidence" value="ECO:0007669"/>
    <property type="project" value="TreeGrafter"/>
</dbReference>
<evidence type="ECO:0000313" key="3">
    <source>
        <dbReference type="EMBL" id="NKY19499.1"/>
    </source>
</evidence>
<sequence length="470" mass="50583">MTSTSTDQNAQPSWMSQWAPTEDAAAAENDFAAAAEAYTQADAAVPEGWYDAPTESAEETYTSDIPVAPVQELRAHQQKVSAPRALRPVPPVAPVPAPPAPAPVTPFLEPGGETKLPPTAGVRRMVFDLSGGSVNMGRSKADVRRDALCDRMNVSPGELGYKIAVVTIKGGAGKSTTTAEILTALGMNAAATRVLGIDANPATGTLKERLDSPSSYDIRHILADKNLFRIDAAGELQAAPTATYPGLTHYTGKSKANFEVVQGSENIAAAHQLTAGEYNALLDVAQQFCPIIVTDCGTELHHDVTRAVLTRADMVVIVAGTAKGTVKKAEQTLNFLHNYPSDDLDETIPLKDENGKDIATFRHLLSRCVVVINDTGQRGKFRVPQLKRDFAQVIQGYHEQEDPYQREQLTAQVLELPFDKHLAADGPIVYDLLSKKTQWSVLELAAVIGDDFPRAADRRRRAAAASGARR</sequence>
<dbReference type="InterPro" id="IPR002586">
    <property type="entry name" value="CobQ/CobB/MinD/ParA_Nub-bd_dom"/>
</dbReference>
<dbReference type="RefSeq" id="WP_168546494.1">
    <property type="nucleotide sequence ID" value="NZ_BAAAKS010000019.1"/>
</dbReference>
<comment type="caution">
    <text evidence="3">The sequence shown here is derived from an EMBL/GenBank/DDBJ whole genome shotgun (WGS) entry which is preliminary data.</text>
</comment>
<feature type="domain" description="CobQ/CobB/MinD/ParA nucleotide binding" evidence="2">
    <location>
        <begin position="163"/>
        <end position="263"/>
    </location>
</feature>
<gene>
    <name evidence="3" type="ORF">HF999_14120</name>
</gene>
<dbReference type="SUPFAM" id="SSF52540">
    <property type="entry name" value="P-loop containing nucleoside triphosphate hydrolases"/>
    <property type="match status" value="1"/>
</dbReference>
<dbReference type="InterPro" id="IPR027417">
    <property type="entry name" value="P-loop_NTPase"/>
</dbReference>
<dbReference type="Gene3D" id="3.40.50.300">
    <property type="entry name" value="P-loop containing nucleotide triphosphate hydrolases"/>
    <property type="match status" value="1"/>
</dbReference>
<keyword evidence="4" id="KW-1185">Reference proteome</keyword>
<feature type="region of interest" description="Disordered" evidence="1">
    <location>
        <begin position="1"/>
        <end position="25"/>
    </location>
</feature>
<feature type="compositionally biased region" description="Polar residues" evidence="1">
    <location>
        <begin position="1"/>
        <end position="19"/>
    </location>
</feature>
<accession>A0A846X5B1</accession>
<dbReference type="Proteomes" id="UP000582646">
    <property type="component" value="Unassembled WGS sequence"/>
</dbReference>
<evidence type="ECO:0000313" key="4">
    <source>
        <dbReference type="Proteomes" id="UP000582646"/>
    </source>
</evidence>
<dbReference type="GO" id="GO:0051782">
    <property type="term" value="P:negative regulation of cell division"/>
    <property type="evidence" value="ECO:0007669"/>
    <property type="project" value="TreeGrafter"/>
</dbReference>
<name>A0A846X5B1_9ACTN</name>
<dbReference type="PANTHER" id="PTHR43384:SF14">
    <property type="entry name" value="ESX-1 SECRETION-ASSOCIATED PROTEIN ESPI"/>
    <property type="match status" value="1"/>
</dbReference>
<dbReference type="GO" id="GO:0005829">
    <property type="term" value="C:cytosol"/>
    <property type="evidence" value="ECO:0007669"/>
    <property type="project" value="TreeGrafter"/>
</dbReference>
<protein>
    <submittedName>
        <fullName evidence="3">AAA family ATPase</fullName>
    </submittedName>
</protein>
<evidence type="ECO:0000259" key="2">
    <source>
        <dbReference type="Pfam" id="PF01656"/>
    </source>
</evidence>
<dbReference type="InterPro" id="IPR050625">
    <property type="entry name" value="ParA/MinD_ATPase"/>
</dbReference>